<feature type="domain" description="Hflx-type G" evidence="10">
    <location>
        <begin position="186"/>
        <end position="362"/>
    </location>
</feature>
<evidence type="ECO:0000256" key="8">
    <source>
        <dbReference type="PIRSR" id="PIRSR006809-2"/>
    </source>
</evidence>
<dbReference type="GeneID" id="27139877"/>
<dbReference type="NCBIfam" id="TIGR03156">
    <property type="entry name" value="GTP_HflX"/>
    <property type="match status" value="1"/>
</dbReference>
<dbReference type="Gene3D" id="3.40.50.300">
    <property type="entry name" value="P-loop containing nucleotide triphosphate hydrolases"/>
    <property type="match status" value="1"/>
</dbReference>
<dbReference type="AlphaFoldDB" id="A0A142CUW1"/>
<evidence type="ECO:0000256" key="6">
    <source>
        <dbReference type="HAMAP-Rule" id="MF_00900"/>
    </source>
</evidence>
<evidence type="ECO:0000259" key="10">
    <source>
        <dbReference type="PROSITE" id="PS51705"/>
    </source>
</evidence>
<dbReference type="InterPro" id="IPR030394">
    <property type="entry name" value="G_HFLX_dom"/>
</dbReference>
<dbReference type="InterPro" id="IPR042108">
    <property type="entry name" value="GTPase_HflX_N_sf"/>
</dbReference>
<evidence type="ECO:0000256" key="1">
    <source>
        <dbReference type="ARBA" id="ARBA00022490"/>
    </source>
</evidence>
<sequence>MRAIGVIRNSRRERLSRAEFEELLRSAGYEVLAIAEQNREEHPRYNIGPGKLEELKELVRELKPDKVIFANRLTPSQAYNLWKELRVEIIDRWQLVLEIFEKRAHSKEAKLQVELASLQYEVPLVKEAIRRIRLGDRAGFKGMGEYQTQQYLKHIRYRMGRIRDELERVKADREVKRKKRENAGFVLVALAGYTNAGKSTLLNALANDNIEAKNQMFTTLDTTTRRFRLGTKRILATDTVGFIDGLPPFIVEAFHSTLEEIVKADIVLLVLDSSEPWGEIRRKFLASLQVLRELKALEKPILVALNKIDLIEEADAKEKVRLIWELARERGISLEDVVKISAIESRLDELMDALNRIVLKLPKYGAFRITVEEPEKVPAVMALINSVGEVLSVEYGEKTRIDAYVQTGMVGEIKKMGAEIERLNHPSEGEELEQDEGYSDGG</sequence>
<dbReference type="Pfam" id="PF01926">
    <property type="entry name" value="MMR_HSR1"/>
    <property type="match status" value="1"/>
</dbReference>
<proteinExistence type="inferred from homology"/>
<reference evidence="12" key="1">
    <citation type="submission" date="2016-03" db="EMBL/GenBank/DDBJ databases">
        <authorList>
            <person name="Oger P.M."/>
        </authorList>
    </citation>
    <scope>NUCLEOTIDE SEQUENCE [LARGE SCALE GENOMIC DNA]</scope>
    <source>
        <strain evidence="12">OG-1</strain>
    </source>
</reference>
<keyword evidence="5 6" id="KW-0342">GTP-binding</keyword>
<comment type="function">
    <text evidence="6">GTPase that associates with the 50S ribosomal subunit and may have a role during protein synthesis or ribosome biogenesis.</text>
</comment>
<dbReference type="PANTHER" id="PTHR10229:SF8">
    <property type="entry name" value="GTPASE HFLX"/>
    <property type="match status" value="1"/>
</dbReference>
<keyword evidence="1 6" id="KW-0963">Cytoplasm</keyword>
<dbReference type="STRING" id="53952.A0127_04985"/>
<dbReference type="InterPro" id="IPR032305">
    <property type="entry name" value="GTP-bd_M"/>
</dbReference>
<dbReference type="PRINTS" id="PR00326">
    <property type="entry name" value="GTP1OBG"/>
</dbReference>
<evidence type="ECO:0000256" key="9">
    <source>
        <dbReference type="SAM" id="MobiDB-lite"/>
    </source>
</evidence>
<keyword evidence="12" id="KW-1185">Reference proteome</keyword>
<dbReference type="Pfam" id="PF13167">
    <property type="entry name" value="GTP-bdg_N"/>
    <property type="match status" value="1"/>
</dbReference>
<keyword evidence="3 6" id="KW-0547">Nucleotide-binding</keyword>
<evidence type="ECO:0000313" key="11">
    <source>
        <dbReference type="EMBL" id="AMQ18563.1"/>
    </source>
</evidence>
<dbReference type="InterPro" id="IPR016496">
    <property type="entry name" value="GTPase_HflX"/>
</dbReference>
<dbReference type="PANTHER" id="PTHR10229">
    <property type="entry name" value="GTP-BINDING PROTEIN HFLX"/>
    <property type="match status" value="1"/>
</dbReference>
<evidence type="ECO:0000256" key="2">
    <source>
        <dbReference type="ARBA" id="ARBA00022723"/>
    </source>
</evidence>
<dbReference type="Pfam" id="PF16360">
    <property type="entry name" value="GTP-bdg_M"/>
    <property type="match status" value="1"/>
</dbReference>
<evidence type="ECO:0000256" key="4">
    <source>
        <dbReference type="ARBA" id="ARBA00022842"/>
    </source>
</evidence>
<organism evidence="11 12">
    <name type="scientific">Thermococcus peptonophilus</name>
    <dbReference type="NCBI Taxonomy" id="53952"/>
    <lineage>
        <taxon>Archaea</taxon>
        <taxon>Methanobacteriati</taxon>
        <taxon>Methanobacteriota</taxon>
        <taxon>Thermococci</taxon>
        <taxon>Thermococcales</taxon>
        <taxon>Thermococcaceae</taxon>
        <taxon>Thermococcus</taxon>
    </lineage>
</organism>
<dbReference type="SUPFAM" id="SSF52540">
    <property type="entry name" value="P-loop containing nucleoside triphosphate hydrolases"/>
    <property type="match status" value="1"/>
</dbReference>
<evidence type="ECO:0000256" key="3">
    <source>
        <dbReference type="ARBA" id="ARBA00022741"/>
    </source>
</evidence>
<feature type="binding site" evidence="8">
    <location>
        <position position="219"/>
    </location>
    <ligand>
        <name>Mg(2+)</name>
        <dbReference type="ChEBI" id="CHEBI:18420"/>
    </ligand>
</feature>
<dbReference type="NCBIfam" id="TIGR00231">
    <property type="entry name" value="small_GTP"/>
    <property type="match status" value="1"/>
</dbReference>
<dbReference type="InterPro" id="IPR027417">
    <property type="entry name" value="P-loop_NTPase"/>
</dbReference>
<dbReference type="GO" id="GO:0005525">
    <property type="term" value="F:GTP binding"/>
    <property type="evidence" value="ECO:0007669"/>
    <property type="project" value="UniProtKB-UniRule"/>
</dbReference>
<dbReference type="GO" id="GO:0003924">
    <property type="term" value="F:GTPase activity"/>
    <property type="evidence" value="ECO:0007669"/>
    <property type="project" value="UniProtKB-UniRule"/>
</dbReference>
<evidence type="ECO:0000256" key="5">
    <source>
        <dbReference type="ARBA" id="ARBA00023134"/>
    </source>
</evidence>
<feature type="binding site" evidence="7">
    <location>
        <begin position="192"/>
        <end position="199"/>
    </location>
    <ligand>
        <name>GTP</name>
        <dbReference type="ChEBI" id="CHEBI:37565"/>
    </ligand>
</feature>
<comment type="subcellular location">
    <subcellularLocation>
        <location evidence="6">Cytoplasm</location>
    </subcellularLocation>
    <text evidence="6">May associate with membranes.</text>
</comment>
<dbReference type="FunFam" id="3.40.50.11060:FF:000001">
    <property type="entry name" value="GTPase HflX"/>
    <property type="match status" value="1"/>
</dbReference>
<evidence type="ECO:0000256" key="7">
    <source>
        <dbReference type="PIRSR" id="PIRSR006809-1"/>
    </source>
</evidence>
<dbReference type="CDD" id="cd01878">
    <property type="entry name" value="HflX"/>
    <property type="match status" value="1"/>
</dbReference>
<dbReference type="GO" id="GO:0043022">
    <property type="term" value="F:ribosome binding"/>
    <property type="evidence" value="ECO:0007669"/>
    <property type="project" value="TreeGrafter"/>
</dbReference>
<dbReference type="Gene3D" id="3.40.50.11060">
    <property type="entry name" value="GTPase HflX, N-terminal domain"/>
    <property type="match status" value="1"/>
</dbReference>
<comment type="cofactor">
    <cofactor evidence="8">
        <name>Mg(2+)</name>
        <dbReference type="ChEBI" id="CHEBI:18420"/>
    </cofactor>
</comment>
<name>A0A142CUW1_9EURY</name>
<gene>
    <name evidence="6" type="primary">hflX</name>
    <name evidence="11" type="ORF">A0127_04985</name>
</gene>
<dbReference type="HAMAP" id="MF_00900">
    <property type="entry name" value="GTPase_HflX"/>
    <property type="match status" value="1"/>
</dbReference>
<dbReference type="EMBL" id="CP014750">
    <property type="protein sequence ID" value="AMQ18563.1"/>
    <property type="molecule type" value="Genomic_DNA"/>
</dbReference>
<dbReference type="Gene3D" id="6.10.250.2860">
    <property type="match status" value="1"/>
</dbReference>
<dbReference type="RefSeq" id="WP_062388715.1">
    <property type="nucleotide sequence ID" value="NZ_CP014750.1"/>
</dbReference>
<comment type="subunit">
    <text evidence="6">Monomer. Associates with the 50S ribosomal subunit.</text>
</comment>
<accession>A0A142CUW1</accession>
<feature type="binding site" evidence="7">
    <location>
        <begin position="217"/>
        <end position="221"/>
    </location>
    <ligand>
        <name>GTP</name>
        <dbReference type="ChEBI" id="CHEBI:37565"/>
    </ligand>
</feature>
<dbReference type="GO" id="GO:0046872">
    <property type="term" value="F:metal ion binding"/>
    <property type="evidence" value="ECO:0007669"/>
    <property type="project" value="UniProtKB-KW"/>
</dbReference>
<dbReference type="InterPro" id="IPR005225">
    <property type="entry name" value="Small_GTP-bd"/>
</dbReference>
<feature type="region of interest" description="Disordered" evidence="9">
    <location>
        <begin position="423"/>
        <end position="442"/>
    </location>
</feature>
<dbReference type="InterPro" id="IPR025121">
    <property type="entry name" value="GTPase_HflX_N"/>
</dbReference>
<feature type="binding site" evidence="7">
    <location>
        <begin position="306"/>
        <end position="309"/>
    </location>
    <ligand>
        <name>GTP</name>
        <dbReference type="ChEBI" id="CHEBI:37565"/>
    </ligand>
</feature>
<evidence type="ECO:0000313" key="12">
    <source>
        <dbReference type="Proteomes" id="UP000073604"/>
    </source>
</evidence>
<keyword evidence="2 8" id="KW-0479">Metal-binding</keyword>
<dbReference type="PROSITE" id="PS51705">
    <property type="entry name" value="G_HFLX"/>
    <property type="match status" value="1"/>
</dbReference>
<dbReference type="InterPro" id="IPR006073">
    <property type="entry name" value="GTP-bd"/>
</dbReference>
<dbReference type="PIRSF" id="PIRSF006809">
    <property type="entry name" value="GTP-binding_hflX_prd"/>
    <property type="match status" value="1"/>
</dbReference>
<feature type="compositionally biased region" description="Acidic residues" evidence="9">
    <location>
        <begin position="429"/>
        <end position="442"/>
    </location>
</feature>
<dbReference type="KEGG" id="tpep:A0127_04985"/>
<keyword evidence="4 8" id="KW-0460">Magnesium</keyword>
<comment type="similarity">
    <text evidence="6">Belongs to the TRAFAC class OBG-HflX-like GTPase superfamily. HflX GTPase family.</text>
</comment>
<feature type="binding site" evidence="7">
    <location>
        <begin position="238"/>
        <end position="241"/>
    </location>
    <ligand>
        <name>GTP</name>
        <dbReference type="ChEBI" id="CHEBI:37565"/>
    </ligand>
</feature>
<dbReference type="GO" id="GO:0005737">
    <property type="term" value="C:cytoplasm"/>
    <property type="evidence" value="ECO:0007669"/>
    <property type="project" value="UniProtKB-SubCell"/>
</dbReference>
<feature type="binding site" evidence="8">
    <location>
        <position position="199"/>
    </location>
    <ligand>
        <name>Mg(2+)</name>
        <dbReference type="ChEBI" id="CHEBI:18420"/>
    </ligand>
</feature>
<dbReference type="Proteomes" id="UP000073604">
    <property type="component" value="Chromosome"/>
</dbReference>
<protein>
    <recommendedName>
        <fullName evidence="6">GTPase HflX</fullName>
    </recommendedName>
    <alternativeName>
        <fullName evidence="6">GTP-binding protein HflX</fullName>
    </alternativeName>
</protein>
<dbReference type="OrthoDB" id="10150at2157"/>